<dbReference type="PANTHER" id="PTHR11579">
    <property type="entry name" value="PROTEIN-L-ISOASPARTATE O-METHYLTRANSFERASE"/>
    <property type="match status" value="1"/>
</dbReference>
<evidence type="ECO:0000256" key="4">
    <source>
        <dbReference type="ARBA" id="ARBA00013346"/>
    </source>
</evidence>
<evidence type="ECO:0000256" key="2">
    <source>
        <dbReference type="ARBA" id="ARBA00005369"/>
    </source>
</evidence>
<evidence type="ECO:0000256" key="5">
    <source>
        <dbReference type="ARBA" id="ARBA00022490"/>
    </source>
</evidence>
<evidence type="ECO:0000256" key="6">
    <source>
        <dbReference type="ARBA" id="ARBA00022603"/>
    </source>
</evidence>
<evidence type="ECO:0000256" key="1">
    <source>
        <dbReference type="ARBA" id="ARBA00004496"/>
    </source>
</evidence>
<evidence type="ECO:0000256" key="7">
    <source>
        <dbReference type="ARBA" id="ARBA00022679"/>
    </source>
</evidence>
<dbReference type="Gene3D" id="3.40.50.150">
    <property type="entry name" value="Vaccinia Virus protein VP39"/>
    <property type="match status" value="1"/>
</dbReference>
<comment type="subcellular location">
    <subcellularLocation>
        <location evidence="1">Cytoplasm</location>
    </subcellularLocation>
</comment>
<evidence type="ECO:0000256" key="11">
    <source>
        <dbReference type="ARBA" id="ARBA00031350"/>
    </source>
</evidence>
<dbReference type="GO" id="GO:0005737">
    <property type="term" value="C:cytoplasm"/>
    <property type="evidence" value="ECO:0007669"/>
    <property type="project" value="UniProtKB-SubCell"/>
</dbReference>
<dbReference type="AlphaFoldDB" id="A0A840VEB1"/>
<dbReference type="GO" id="GO:0032259">
    <property type="term" value="P:methylation"/>
    <property type="evidence" value="ECO:0007669"/>
    <property type="project" value="UniProtKB-KW"/>
</dbReference>
<keyword evidence="7 13" id="KW-0808">Transferase</keyword>
<feature type="signal peptide" evidence="12">
    <location>
        <begin position="1"/>
        <end position="27"/>
    </location>
</feature>
<keyword evidence="8" id="KW-0949">S-adenosyl-L-methionine</keyword>
<feature type="chain" id="PRO_5032648925" description="Protein-L-isoaspartate O-methyltransferase" evidence="12">
    <location>
        <begin position="28"/>
        <end position="329"/>
    </location>
</feature>
<dbReference type="PROSITE" id="PS51318">
    <property type="entry name" value="TAT"/>
    <property type="match status" value="1"/>
</dbReference>
<dbReference type="EC" id="2.1.1.77" evidence="3"/>
<gene>
    <name evidence="13" type="ORF">HNP71_002464</name>
</gene>
<evidence type="ECO:0000256" key="8">
    <source>
        <dbReference type="ARBA" id="ARBA00022691"/>
    </source>
</evidence>
<dbReference type="Pfam" id="PF01135">
    <property type="entry name" value="PCMT"/>
    <property type="match status" value="1"/>
</dbReference>
<comment type="caution">
    <text evidence="13">The sequence shown here is derived from an EMBL/GenBank/DDBJ whole genome shotgun (WGS) entry which is preliminary data.</text>
</comment>
<evidence type="ECO:0000256" key="3">
    <source>
        <dbReference type="ARBA" id="ARBA00011890"/>
    </source>
</evidence>
<evidence type="ECO:0000313" key="13">
    <source>
        <dbReference type="EMBL" id="MBB5374193.1"/>
    </source>
</evidence>
<keyword evidence="12" id="KW-0732">Signal</keyword>
<dbReference type="InterPro" id="IPR029063">
    <property type="entry name" value="SAM-dependent_MTases_sf"/>
</dbReference>
<name>A0A840VEB1_9PROT</name>
<dbReference type="EMBL" id="JACHFJ010000013">
    <property type="protein sequence ID" value="MBB5374193.1"/>
    <property type="molecule type" value="Genomic_DNA"/>
</dbReference>
<protein>
    <recommendedName>
        <fullName evidence="4">Protein-L-isoaspartate O-methyltransferase</fullName>
        <ecNumber evidence="3">2.1.1.77</ecNumber>
    </recommendedName>
    <alternativeName>
        <fullName evidence="11">L-isoaspartyl protein carboxyl methyltransferase</fullName>
    </alternativeName>
    <alternativeName>
        <fullName evidence="9">Protein L-isoaspartyl methyltransferase</fullName>
    </alternativeName>
    <alternativeName>
        <fullName evidence="10">Protein-beta-aspartate methyltransferase</fullName>
    </alternativeName>
</protein>
<dbReference type="SUPFAM" id="SSF53335">
    <property type="entry name" value="S-adenosyl-L-methionine-dependent methyltransferases"/>
    <property type="match status" value="1"/>
</dbReference>
<comment type="similarity">
    <text evidence="2">Belongs to the methyltransferase superfamily. L-isoaspartyl/D-aspartyl protein methyltransferase family.</text>
</comment>
<organism evidence="13 14">
    <name type="scientific">Acidocella aromatica</name>
    <dbReference type="NCBI Taxonomy" id="1303579"/>
    <lineage>
        <taxon>Bacteria</taxon>
        <taxon>Pseudomonadati</taxon>
        <taxon>Pseudomonadota</taxon>
        <taxon>Alphaproteobacteria</taxon>
        <taxon>Acetobacterales</taxon>
        <taxon>Acidocellaceae</taxon>
        <taxon>Acidocella</taxon>
    </lineage>
</organism>
<evidence type="ECO:0000256" key="10">
    <source>
        <dbReference type="ARBA" id="ARBA00031323"/>
    </source>
</evidence>
<sequence>MDSISETLSRRGLIAGLAACAAAPAFAADNSAVPPAPAIAPEAPAASPAPAQAAVPLLPTPATPNGKPWDRAAFEAAMAASGRPVTLADDQFNAIQARKPAAMKLIAQYLTERLGKPDPLVLAAFEALPREYYHYNYQEHRSTCGDAYDQPPKPWALGYGSALSDYLGQAYMTQVIAPKPGDVSLEIGTGSGFQSSLLSRIVDHAYSIEIIEPLGNAVKKIFAPLGYDNVTTKVGDGYYGWPEVQGGFDVIIVTCAAQYAPPALFQQLKPGGRMIIPIGQPFKQGQVFYVYHKDAAGKIHSRRDMGCFFIPMTGTMMKVPADQAQANPA</sequence>
<keyword evidence="5" id="KW-0963">Cytoplasm</keyword>
<evidence type="ECO:0000256" key="9">
    <source>
        <dbReference type="ARBA" id="ARBA00030757"/>
    </source>
</evidence>
<keyword evidence="6 13" id="KW-0489">Methyltransferase</keyword>
<proteinExistence type="inferred from homology"/>
<dbReference type="InterPro" id="IPR000682">
    <property type="entry name" value="PCMT"/>
</dbReference>
<dbReference type="Proteomes" id="UP000553706">
    <property type="component" value="Unassembled WGS sequence"/>
</dbReference>
<dbReference type="PANTHER" id="PTHR11579:SF0">
    <property type="entry name" value="PROTEIN-L-ISOASPARTATE(D-ASPARTATE) O-METHYLTRANSFERASE"/>
    <property type="match status" value="1"/>
</dbReference>
<dbReference type="GO" id="GO:0004719">
    <property type="term" value="F:protein-L-isoaspartate (D-aspartate) O-methyltransferase activity"/>
    <property type="evidence" value="ECO:0007669"/>
    <property type="project" value="UniProtKB-EC"/>
</dbReference>
<dbReference type="InterPro" id="IPR006311">
    <property type="entry name" value="TAT_signal"/>
</dbReference>
<evidence type="ECO:0000313" key="14">
    <source>
        <dbReference type="Proteomes" id="UP000553706"/>
    </source>
</evidence>
<dbReference type="CDD" id="cd02440">
    <property type="entry name" value="AdoMet_MTases"/>
    <property type="match status" value="1"/>
</dbReference>
<keyword evidence="14" id="KW-1185">Reference proteome</keyword>
<reference evidence="13 14" key="1">
    <citation type="submission" date="2020-08" db="EMBL/GenBank/DDBJ databases">
        <title>Genomic Encyclopedia of Type Strains, Phase IV (KMG-IV): sequencing the most valuable type-strain genomes for metagenomic binning, comparative biology and taxonomic classification.</title>
        <authorList>
            <person name="Goeker M."/>
        </authorList>
    </citation>
    <scope>NUCLEOTIDE SEQUENCE [LARGE SCALE GENOMIC DNA]</scope>
    <source>
        <strain evidence="13 14">DSM 27026</strain>
    </source>
</reference>
<evidence type="ECO:0000256" key="12">
    <source>
        <dbReference type="SAM" id="SignalP"/>
    </source>
</evidence>
<dbReference type="RefSeq" id="WP_221246875.1">
    <property type="nucleotide sequence ID" value="NZ_JACHFJ010000013.1"/>
</dbReference>
<accession>A0A840VEB1</accession>